<gene>
    <name evidence="7" type="primary">helD_1</name>
    <name evidence="7" type="ORF">BACCIP111883_02839</name>
</gene>
<feature type="binding site" evidence="5">
    <location>
        <begin position="220"/>
        <end position="227"/>
    </location>
    <ligand>
        <name>ATP</name>
        <dbReference type="ChEBI" id="CHEBI:30616"/>
    </ligand>
</feature>
<dbReference type="PANTHER" id="PTHR11070">
    <property type="entry name" value="UVRD / RECB / PCRA DNA HELICASE FAMILY MEMBER"/>
    <property type="match status" value="1"/>
</dbReference>
<dbReference type="InterPro" id="IPR013986">
    <property type="entry name" value="DExx_box_DNA_helicase_dom_sf"/>
</dbReference>
<feature type="domain" description="UvrD-like helicase ATP-binding" evidence="6">
    <location>
        <begin position="199"/>
        <end position="598"/>
    </location>
</feature>
<keyword evidence="8" id="KW-1185">Reference proteome</keyword>
<keyword evidence="3 5" id="KW-0347">Helicase</keyword>
<dbReference type="RefSeq" id="WP_230502167.1">
    <property type="nucleotide sequence ID" value="NZ_CAKJTJ010000016.1"/>
</dbReference>
<dbReference type="NCBIfam" id="NF041464">
    <property type="entry name" value="HelD_BACSU"/>
    <property type="match status" value="1"/>
</dbReference>
<dbReference type="Gene3D" id="1.10.10.160">
    <property type="match status" value="1"/>
</dbReference>
<evidence type="ECO:0000256" key="4">
    <source>
        <dbReference type="ARBA" id="ARBA00022840"/>
    </source>
</evidence>
<accession>A0ABM8YPW7</accession>
<dbReference type="InterPro" id="IPR014016">
    <property type="entry name" value="UvrD-like_ATP-bd"/>
</dbReference>
<evidence type="ECO:0000313" key="8">
    <source>
        <dbReference type="Proteomes" id="UP000789833"/>
    </source>
</evidence>
<dbReference type="EC" id="3.6.4.12" evidence="7"/>
<dbReference type="PROSITE" id="PS51198">
    <property type="entry name" value="UVRD_HELICASE_ATP_BIND"/>
    <property type="match status" value="1"/>
</dbReference>
<proteinExistence type="predicted"/>
<evidence type="ECO:0000313" key="7">
    <source>
        <dbReference type="EMBL" id="CAG9622048.1"/>
    </source>
</evidence>
<evidence type="ECO:0000256" key="3">
    <source>
        <dbReference type="ARBA" id="ARBA00022806"/>
    </source>
</evidence>
<comment type="caution">
    <text evidence="7">The sequence shown here is derived from an EMBL/GenBank/DDBJ whole genome shotgun (WGS) entry which is preliminary data.</text>
</comment>
<evidence type="ECO:0000256" key="5">
    <source>
        <dbReference type="PROSITE-ProRule" id="PRU00560"/>
    </source>
</evidence>
<evidence type="ECO:0000259" key="6">
    <source>
        <dbReference type="PROSITE" id="PS51198"/>
    </source>
</evidence>
<organism evidence="7 8">
    <name type="scientific">Sutcliffiella rhizosphaerae</name>
    <dbReference type="NCBI Taxonomy" id="2880967"/>
    <lineage>
        <taxon>Bacteria</taxon>
        <taxon>Bacillati</taxon>
        <taxon>Bacillota</taxon>
        <taxon>Bacilli</taxon>
        <taxon>Bacillales</taxon>
        <taxon>Bacillaceae</taxon>
        <taxon>Sutcliffiella</taxon>
    </lineage>
</organism>
<dbReference type="Proteomes" id="UP000789833">
    <property type="component" value="Unassembled WGS sequence"/>
</dbReference>
<protein>
    <submittedName>
        <fullName evidence="7">DNA helicase IV</fullName>
        <ecNumber evidence="7">3.6.4.12</ecNumber>
    </submittedName>
</protein>
<keyword evidence="1 5" id="KW-0547">Nucleotide-binding</keyword>
<evidence type="ECO:0000256" key="2">
    <source>
        <dbReference type="ARBA" id="ARBA00022801"/>
    </source>
</evidence>
<dbReference type="GO" id="GO:0016787">
    <property type="term" value="F:hydrolase activity"/>
    <property type="evidence" value="ECO:0007669"/>
    <property type="project" value="UniProtKB-KW"/>
</dbReference>
<dbReference type="Pfam" id="PF00580">
    <property type="entry name" value="UvrD-helicase"/>
    <property type="match status" value="1"/>
</dbReference>
<dbReference type="InterPro" id="IPR000212">
    <property type="entry name" value="DNA_helicase_UvrD/REP"/>
</dbReference>
<dbReference type="InterPro" id="IPR027417">
    <property type="entry name" value="P-loop_NTPase"/>
</dbReference>
<dbReference type="GO" id="GO:0003678">
    <property type="term" value="F:DNA helicase activity"/>
    <property type="evidence" value="ECO:0007669"/>
    <property type="project" value="UniProtKB-EC"/>
</dbReference>
<dbReference type="EMBL" id="CAKJTJ010000016">
    <property type="protein sequence ID" value="CAG9622048.1"/>
    <property type="molecule type" value="Genomic_DNA"/>
</dbReference>
<dbReference type="PANTHER" id="PTHR11070:SF17">
    <property type="entry name" value="DNA HELICASE IV"/>
    <property type="match status" value="1"/>
</dbReference>
<sequence>MGEPKQKHPEFDQEVERLIFTKKYMDIVIQATELDEESFKSSFKEALEGMDFKDSSFSYMSMLTNANLLQRTNEEIRSLKKIYHKPYFARVDYKRKGKDSEEILYFGKASLFDRETQDPIIVDWRSPIANLYYDGRLGEVEYEAEGEIYDGFLSLKRQFIMEDGELADIRDIDLTTTDELLQESLAGSSGNRLTDIVSTIQEEQNRIIRADLNKPIIVQGAAGSGKTTIALHRISYFIYTYQDRFRPEQMMILAPNNLFIDYISEVLPELGVDRILQSTFIDFVQSCIGKKVKLRPPSEKLMGFINHTYEDPEMVQWLSGFKGSLEFKRIIDSYLLDILHTLIPKEDFYLTPKFKLYTADKMENLIRNEYTYLPYYRRVEKVKGVLKNYVRTEKKVLLEKVAKFYDQKLDKALFNSKLDPAKRKSYVTKAMDKKDEMTNEITRESRTAVNAFIRKIPKHTLFHYFKELVTNRELFAKYASDYLDDYQIKYFVDYQLKLHRQKQYELEDLAALLYLQHHLYGVDKDLRAKNVVIDEAQDYSYFQLAALKSALETDMFTIVGDLAQGIHSYRGIQDWNKVIQEIFPRASYTTLQKSYRTTVEIMEIANDILKLLPFELPSVEPVVRHGSKPVYHNWPSADGDKAALLTSEINDLYQDGRKTIAIIGKTEKECQKLEKLLRKHSDVKVQLLGENEEINQKDVVIVHAQLAKGLEFDAVLLCAMEEVFTEVEIDLKLLYVAMTRPLHHLSFYGNDKNDFLLEHVAEGKLGE</sequence>
<keyword evidence="4 5" id="KW-0067">ATP-binding</keyword>
<dbReference type="Gene3D" id="3.40.50.300">
    <property type="entry name" value="P-loop containing nucleotide triphosphate hydrolases"/>
    <property type="match status" value="3"/>
</dbReference>
<name>A0ABM8YPW7_9BACI</name>
<keyword evidence="2 5" id="KW-0378">Hydrolase</keyword>
<reference evidence="7 8" key="1">
    <citation type="submission" date="2021-10" db="EMBL/GenBank/DDBJ databases">
        <authorList>
            <person name="Criscuolo A."/>
        </authorList>
    </citation>
    <scope>NUCLEOTIDE SEQUENCE [LARGE SCALE GENOMIC DNA]</scope>
    <source>
        <strain evidence="8">CIP 111883</strain>
    </source>
</reference>
<dbReference type="SUPFAM" id="SSF52540">
    <property type="entry name" value="P-loop containing nucleoside triphosphate hydrolases"/>
    <property type="match status" value="1"/>
</dbReference>
<evidence type="ECO:0000256" key="1">
    <source>
        <dbReference type="ARBA" id="ARBA00022741"/>
    </source>
</evidence>
<dbReference type="InterPro" id="IPR048228">
    <property type="entry name" value="HelD_bacillota"/>
</dbReference>